<feature type="non-terminal residue" evidence="4">
    <location>
        <position position="373"/>
    </location>
</feature>
<dbReference type="SUPFAM" id="SSF53474">
    <property type="entry name" value="alpha/beta-Hydrolases"/>
    <property type="match status" value="1"/>
</dbReference>
<dbReference type="InterPro" id="IPR029058">
    <property type="entry name" value="AB_hydrolase_fold"/>
</dbReference>
<feature type="domain" description="Carboxylesterase type B" evidence="3">
    <location>
        <begin position="4"/>
        <end position="353"/>
    </location>
</feature>
<accession>A0A0K2SYF8</accession>
<sequence length="373" mass="41738">PSQLKPVLLFIHGDSYNWGSGNLYDASVLAAYGKVVVVTLNYRLGILGFLNPNTDGRSNHPSNLGILDQIAALHWVQENIESFGGDRSSVTLMGHGTGAACVHFLMTSEALPEGMLFQRVILMSGSALSPWAVSRDPARSTLRIASSLNCSADAQDSPQNLLSCLRSVPLYKLMRVQVPQTSPFRPVWGPSYDGVVVHSFRHRMRDYLEKMARYELLFSVATADALFALNHKQLEYGMETESRNILLSKYVSANYELHQREIFSAIVTDYTDWQSPSHHPVSIRDKTLEALNDAQYLAPLVETGDYHSSLNTRSWFSVFEYQTKTSNYKQRLGCAHGEELSYVFGTPLRLNPMGSGENEALKYSNQEIQLSKF</sequence>
<dbReference type="PANTHER" id="PTHR43903">
    <property type="entry name" value="NEUROLIGIN"/>
    <property type="match status" value="1"/>
</dbReference>
<dbReference type="EMBL" id="HACA01001453">
    <property type="protein sequence ID" value="CDW18814.1"/>
    <property type="molecule type" value="Transcribed_RNA"/>
</dbReference>
<evidence type="ECO:0000256" key="2">
    <source>
        <dbReference type="ARBA" id="ARBA00023180"/>
    </source>
</evidence>
<proteinExistence type="inferred from homology"/>
<dbReference type="InterPro" id="IPR002018">
    <property type="entry name" value="CarbesteraseB"/>
</dbReference>
<protein>
    <submittedName>
        <fullName evidence="4">Neuroligin4, Ylinkedlike [Bombus impatiens]</fullName>
    </submittedName>
</protein>
<evidence type="ECO:0000259" key="3">
    <source>
        <dbReference type="Pfam" id="PF00135"/>
    </source>
</evidence>
<dbReference type="Gene3D" id="3.40.50.1820">
    <property type="entry name" value="alpha/beta hydrolase"/>
    <property type="match status" value="1"/>
</dbReference>
<feature type="non-terminal residue" evidence="4">
    <location>
        <position position="1"/>
    </location>
</feature>
<organism evidence="4">
    <name type="scientific">Lepeophtheirus salmonis</name>
    <name type="common">Salmon louse</name>
    <name type="synonym">Caligus salmonis</name>
    <dbReference type="NCBI Taxonomy" id="72036"/>
    <lineage>
        <taxon>Eukaryota</taxon>
        <taxon>Metazoa</taxon>
        <taxon>Ecdysozoa</taxon>
        <taxon>Arthropoda</taxon>
        <taxon>Crustacea</taxon>
        <taxon>Multicrustacea</taxon>
        <taxon>Hexanauplia</taxon>
        <taxon>Copepoda</taxon>
        <taxon>Siphonostomatoida</taxon>
        <taxon>Caligidae</taxon>
        <taxon>Lepeophtheirus</taxon>
    </lineage>
</organism>
<dbReference type="InterPro" id="IPR051093">
    <property type="entry name" value="Neuroligin/BSAL"/>
</dbReference>
<dbReference type="AlphaFoldDB" id="A0A0K2SYF8"/>
<name>A0A0K2SYF8_LEPSM</name>
<comment type="similarity">
    <text evidence="1">Belongs to the type-B carboxylesterase/lipase family.</text>
</comment>
<reference evidence="4" key="1">
    <citation type="submission" date="2014-05" db="EMBL/GenBank/DDBJ databases">
        <authorList>
            <person name="Chronopoulou M."/>
        </authorList>
    </citation>
    <scope>NUCLEOTIDE SEQUENCE</scope>
    <source>
        <tissue evidence="4">Whole organism</tissue>
    </source>
</reference>
<dbReference type="OrthoDB" id="3200163at2759"/>
<dbReference type="Pfam" id="PF00135">
    <property type="entry name" value="COesterase"/>
    <property type="match status" value="1"/>
</dbReference>
<evidence type="ECO:0000256" key="1">
    <source>
        <dbReference type="ARBA" id="ARBA00005964"/>
    </source>
</evidence>
<evidence type="ECO:0000313" key="4">
    <source>
        <dbReference type="EMBL" id="CDW18814.1"/>
    </source>
</evidence>
<keyword evidence="2" id="KW-0325">Glycoprotein</keyword>